<name>A0AAN9U3D1_9HEMI</name>
<dbReference type="GO" id="GO:1990071">
    <property type="term" value="C:TRAPPII protein complex"/>
    <property type="evidence" value="ECO:0007669"/>
    <property type="project" value="TreeGrafter"/>
</dbReference>
<evidence type="ECO:0000256" key="4">
    <source>
        <dbReference type="ARBA" id="ARBA00022448"/>
    </source>
</evidence>
<keyword evidence="6" id="KW-0931">ER-Golgi transport</keyword>
<dbReference type="CDD" id="cd14943">
    <property type="entry name" value="TRAPPC5_Trs31"/>
    <property type="match status" value="1"/>
</dbReference>
<evidence type="ECO:0000256" key="2">
    <source>
        <dbReference type="ARBA" id="ARBA00004240"/>
    </source>
</evidence>
<sequence length="118" mass="13227">MNSITISVVRPKTSILDRTLSKGKGESLFGKEADKLEQANDDEYYLKEKDPIVNKFISVPKDKSALNCAVFTAGIIEAVLNSCGFNSKVTAHWYNGTTLYMMKFEDSVIARNKQLDDR</sequence>
<dbReference type="GO" id="GO:0005783">
    <property type="term" value="C:endoplasmic reticulum"/>
    <property type="evidence" value="ECO:0007669"/>
    <property type="project" value="UniProtKB-SubCell"/>
</dbReference>
<dbReference type="Pfam" id="PF04051">
    <property type="entry name" value="TRAPP"/>
    <property type="match status" value="1"/>
</dbReference>
<keyword evidence="5" id="KW-0256">Endoplasmic reticulum</keyword>
<dbReference type="GO" id="GO:0006888">
    <property type="term" value="P:endoplasmic reticulum to Golgi vesicle-mediated transport"/>
    <property type="evidence" value="ECO:0007669"/>
    <property type="project" value="TreeGrafter"/>
</dbReference>
<evidence type="ECO:0000256" key="3">
    <source>
        <dbReference type="ARBA" id="ARBA00006218"/>
    </source>
</evidence>
<dbReference type="PANTHER" id="PTHR20902">
    <property type="entry name" value="41-2 PROTEIN ANTIGEN-RELATED"/>
    <property type="match status" value="1"/>
</dbReference>
<dbReference type="AlphaFoldDB" id="A0AAN9U3D1"/>
<dbReference type="GO" id="GO:1990072">
    <property type="term" value="C:TRAPPIII protein complex"/>
    <property type="evidence" value="ECO:0007669"/>
    <property type="project" value="TreeGrafter"/>
</dbReference>
<evidence type="ECO:0000313" key="9">
    <source>
        <dbReference type="Proteomes" id="UP001367676"/>
    </source>
</evidence>
<dbReference type="GO" id="GO:1990070">
    <property type="term" value="C:TRAPPI protein complex"/>
    <property type="evidence" value="ECO:0007669"/>
    <property type="project" value="TreeGrafter"/>
</dbReference>
<reference evidence="8 9" key="1">
    <citation type="submission" date="2024-03" db="EMBL/GenBank/DDBJ databases">
        <title>Adaptation during the transition from Ophiocordyceps entomopathogen to insect associate is accompanied by gene loss and intensified selection.</title>
        <authorList>
            <person name="Ward C.M."/>
            <person name="Onetto C.A."/>
            <person name="Borneman A.R."/>
        </authorList>
    </citation>
    <scope>NUCLEOTIDE SEQUENCE [LARGE SCALE GENOMIC DNA]</scope>
    <source>
        <strain evidence="8">AWRI1</strain>
        <tissue evidence="8">Single Adult Female</tissue>
    </source>
</reference>
<accession>A0AAN9U3D1</accession>
<keyword evidence="4" id="KW-0813">Transport</keyword>
<evidence type="ECO:0000256" key="7">
    <source>
        <dbReference type="ARBA" id="ARBA00023034"/>
    </source>
</evidence>
<gene>
    <name evidence="8" type="ORF">V9T40_007257</name>
</gene>
<dbReference type="Gene3D" id="3.30.1380.20">
    <property type="entry name" value="Trafficking protein particle complex subunit 3"/>
    <property type="match status" value="1"/>
</dbReference>
<dbReference type="PANTHER" id="PTHR20902:SF0">
    <property type="entry name" value="TRAFFICKING PROTEIN PARTICLE COMPLEX SUBUNIT 5"/>
    <property type="match status" value="1"/>
</dbReference>
<dbReference type="EMBL" id="JBBCAQ010000002">
    <property type="protein sequence ID" value="KAK7605399.1"/>
    <property type="molecule type" value="Genomic_DNA"/>
</dbReference>
<evidence type="ECO:0008006" key="10">
    <source>
        <dbReference type="Google" id="ProtNLM"/>
    </source>
</evidence>
<evidence type="ECO:0000256" key="5">
    <source>
        <dbReference type="ARBA" id="ARBA00022824"/>
    </source>
</evidence>
<proteinExistence type="inferred from homology"/>
<comment type="caution">
    <text evidence="8">The sequence shown here is derived from an EMBL/GenBank/DDBJ whole genome shotgun (WGS) entry which is preliminary data.</text>
</comment>
<dbReference type="Proteomes" id="UP001367676">
    <property type="component" value="Unassembled WGS sequence"/>
</dbReference>
<dbReference type="InterPro" id="IPR007194">
    <property type="entry name" value="TRAPP_component"/>
</dbReference>
<keyword evidence="9" id="KW-1185">Reference proteome</keyword>
<protein>
    <recommendedName>
        <fullName evidence="10">Trafficking protein particle complex subunit 5</fullName>
    </recommendedName>
</protein>
<dbReference type="SUPFAM" id="SSF111126">
    <property type="entry name" value="Ligand-binding domain in the NO signalling and Golgi transport"/>
    <property type="match status" value="1"/>
</dbReference>
<comment type="subcellular location">
    <subcellularLocation>
        <location evidence="2">Endoplasmic reticulum</location>
    </subcellularLocation>
    <subcellularLocation>
        <location evidence="1">Golgi apparatus</location>
        <location evidence="1">cis-Golgi network</location>
    </subcellularLocation>
</comment>
<dbReference type="InterPro" id="IPR016696">
    <property type="entry name" value="TRAPP-I_su5"/>
</dbReference>
<organism evidence="8 9">
    <name type="scientific">Parthenolecanium corni</name>
    <dbReference type="NCBI Taxonomy" id="536013"/>
    <lineage>
        <taxon>Eukaryota</taxon>
        <taxon>Metazoa</taxon>
        <taxon>Ecdysozoa</taxon>
        <taxon>Arthropoda</taxon>
        <taxon>Hexapoda</taxon>
        <taxon>Insecta</taxon>
        <taxon>Pterygota</taxon>
        <taxon>Neoptera</taxon>
        <taxon>Paraneoptera</taxon>
        <taxon>Hemiptera</taxon>
        <taxon>Sternorrhyncha</taxon>
        <taxon>Coccoidea</taxon>
        <taxon>Coccidae</taxon>
        <taxon>Parthenolecanium</taxon>
    </lineage>
</organism>
<comment type="similarity">
    <text evidence="3">Belongs to the TRAPP small subunits family. BET3 subfamily.</text>
</comment>
<evidence type="ECO:0000256" key="6">
    <source>
        <dbReference type="ARBA" id="ARBA00022892"/>
    </source>
</evidence>
<keyword evidence="7" id="KW-0333">Golgi apparatus</keyword>
<evidence type="ECO:0000256" key="1">
    <source>
        <dbReference type="ARBA" id="ARBA00004222"/>
    </source>
</evidence>
<evidence type="ECO:0000313" key="8">
    <source>
        <dbReference type="EMBL" id="KAK7605399.1"/>
    </source>
</evidence>
<dbReference type="InterPro" id="IPR024096">
    <property type="entry name" value="NO_sig/Golgi_transp_ligand-bd"/>
</dbReference>